<dbReference type="Proteomes" id="UP000077926">
    <property type="component" value="Chromosome"/>
</dbReference>
<name>A0A1B3XUI4_9BACI</name>
<dbReference type="SUPFAM" id="SSF88659">
    <property type="entry name" value="Sigma3 and sigma4 domains of RNA polymerase sigma factors"/>
    <property type="match status" value="1"/>
</dbReference>
<dbReference type="InterPro" id="IPR013324">
    <property type="entry name" value="RNA_pol_sigma_r3/r4-like"/>
</dbReference>
<dbReference type="InterPro" id="IPR007630">
    <property type="entry name" value="RNA_pol_sigma70_r4"/>
</dbReference>
<dbReference type="EMBL" id="CP017080">
    <property type="protein sequence ID" value="AOH56876.1"/>
    <property type="molecule type" value="Genomic_DNA"/>
</dbReference>
<dbReference type="KEGG" id="bmur:ABE28_021235"/>
<dbReference type="InterPro" id="IPR014284">
    <property type="entry name" value="RNA_pol_sigma-70_dom"/>
</dbReference>
<organism evidence="2 3">
    <name type="scientific">Peribacillus muralis</name>
    <dbReference type="NCBI Taxonomy" id="264697"/>
    <lineage>
        <taxon>Bacteria</taxon>
        <taxon>Bacillati</taxon>
        <taxon>Bacillota</taxon>
        <taxon>Bacilli</taxon>
        <taxon>Bacillales</taxon>
        <taxon>Bacillaceae</taxon>
        <taxon>Peribacillus</taxon>
    </lineage>
</organism>
<dbReference type="GO" id="GO:0003700">
    <property type="term" value="F:DNA-binding transcription factor activity"/>
    <property type="evidence" value="ECO:0007669"/>
    <property type="project" value="InterPro"/>
</dbReference>
<gene>
    <name evidence="2" type="ORF">ABE28_021235</name>
</gene>
<dbReference type="NCBIfam" id="TIGR02937">
    <property type="entry name" value="sigma70-ECF"/>
    <property type="match status" value="1"/>
</dbReference>
<dbReference type="Gene3D" id="1.20.140.160">
    <property type="match status" value="1"/>
</dbReference>
<protein>
    <recommendedName>
        <fullName evidence="1">RNA polymerase sigma-70 region 4 domain-containing protein</fullName>
    </recommendedName>
</protein>
<dbReference type="CDD" id="cd06171">
    <property type="entry name" value="Sigma70_r4"/>
    <property type="match status" value="1"/>
</dbReference>
<dbReference type="STRING" id="264697.ABE28_021235"/>
<evidence type="ECO:0000313" key="2">
    <source>
        <dbReference type="EMBL" id="AOH56876.1"/>
    </source>
</evidence>
<reference evidence="2 3" key="1">
    <citation type="submission" date="2016-08" db="EMBL/GenBank/DDBJ databases">
        <title>Complete genome sequence of Bacillus muralis G25-68, a strain with toxicity to nematodes.</title>
        <authorList>
            <person name="Zheng Z."/>
        </authorList>
    </citation>
    <scope>NUCLEOTIDE SEQUENCE [LARGE SCALE GENOMIC DNA]</scope>
    <source>
        <strain evidence="2 3">G25-68</strain>
    </source>
</reference>
<dbReference type="Pfam" id="PF04545">
    <property type="entry name" value="Sigma70_r4"/>
    <property type="match status" value="1"/>
</dbReference>
<feature type="domain" description="RNA polymerase sigma-70 region 4" evidence="1">
    <location>
        <begin position="127"/>
        <end position="176"/>
    </location>
</feature>
<sequence>MQQQYSSFFEQPIIHVFLQNPEHMKIFTETLDTPSSHNICHLNETFKIFYYRAKIYKYMCSLIYFFSVDFDKRARKQRERYRMVLDATPSDAGGMIDRIGNYDGQLEKTGETNDLSSHISDEEMIKALQKLTAKQNLVLTMIFSYGLSNKEIAAYFHESPQNISSIRKQALKKLRKHYTDEVYDRKEKSHCG</sequence>
<dbReference type="GO" id="GO:0006352">
    <property type="term" value="P:DNA-templated transcription initiation"/>
    <property type="evidence" value="ECO:0007669"/>
    <property type="project" value="InterPro"/>
</dbReference>
<dbReference type="AlphaFoldDB" id="A0A1B3XUI4"/>
<proteinExistence type="predicted"/>
<keyword evidence="3" id="KW-1185">Reference proteome</keyword>
<evidence type="ECO:0000259" key="1">
    <source>
        <dbReference type="Pfam" id="PF04545"/>
    </source>
</evidence>
<evidence type="ECO:0000313" key="3">
    <source>
        <dbReference type="Proteomes" id="UP000077926"/>
    </source>
</evidence>
<accession>A0A1B3XUI4</accession>